<reference evidence="2 3" key="1">
    <citation type="submission" date="2019-06" db="EMBL/GenBank/DDBJ databases">
        <title>Draft genomes of female and male turbot (Scophthalmus maximus).</title>
        <authorList>
            <person name="Xu H."/>
            <person name="Xu X.-W."/>
            <person name="Shao C."/>
            <person name="Chen S."/>
        </authorList>
    </citation>
    <scope>NUCLEOTIDE SEQUENCE [LARGE SCALE GENOMIC DNA]</scope>
    <source>
        <strain evidence="2">Ysfricsl-2016a</strain>
        <tissue evidence="2">Blood</tissue>
    </source>
</reference>
<name>A0A6A4T9B7_SCOMX</name>
<feature type="compositionally biased region" description="Basic and acidic residues" evidence="1">
    <location>
        <begin position="50"/>
        <end position="60"/>
    </location>
</feature>
<organism evidence="2 3">
    <name type="scientific">Scophthalmus maximus</name>
    <name type="common">Turbot</name>
    <name type="synonym">Psetta maxima</name>
    <dbReference type="NCBI Taxonomy" id="52904"/>
    <lineage>
        <taxon>Eukaryota</taxon>
        <taxon>Metazoa</taxon>
        <taxon>Chordata</taxon>
        <taxon>Craniata</taxon>
        <taxon>Vertebrata</taxon>
        <taxon>Euteleostomi</taxon>
        <taxon>Actinopterygii</taxon>
        <taxon>Neopterygii</taxon>
        <taxon>Teleostei</taxon>
        <taxon>Neoteleostei</taxon>
        <taxon>Acanthomorphata</taxon>
        <taxon>Carangaria</taxon>
        <taxon>Pleuronectiformes</taxon>
        <taxon>Pleuronectoidei</taxon>
        <taxon>Scophthalmidae</taxon>
        <taxon>Scophthalmus</taxon>
    </lineage>
</organism>
<gene>
    <name evidence="2" type="ORF">F2P81_007347</name>
</gene>
<feature type="region of interest" description="Disordered" evidence="1">
    <location>
        <begin position="50"/>
        <end position="74"/>
    </location>
</feature>
<proteinExistence type="predicted"/>
<sequence>MFHSDDTYDSFPVTPSRTAGLCAARHCCDSDDYRRALTERRASAAEHRFVALAGERKRPPDGTSHNRLGTRSAR</sequence>
<evidence type="ECO:0000313" key="3">
    <source>
        <dbReference type="Proteomes" id="UP000438429"/>
    </source>
</evidence>
<dbReference type="EMBL" id="VEVO01000006">
    <property type="protein sequence ID" value="KAF0041449.1"/>
    <property type="molecule type" value="Genomic_DNA"/>
</dbReference>
<dbReference type="Proteomes" id="UP000438429">
    <property type="component" value="Unassembled WGS sequence"/>
</dbReference>
<protein>
    <submittedName>
        <fullName evidence="2">Uncharacterized protein</fullName>
    </submittedName>
</protein>
<feature type="compositionally biased region" description="Polar residues" evidence="1">
    <location>
        <begin position="63"/>
        <end position="74"/>
    </location>
</feature>
<comment type="caution">
    <text evidence="2">The sequence shown here is derived from an EMBL/GenBank/DDBJ whole genome shotgun (WGS) entry which is preliminary data.</text>
</comment>
<evidence type="ECO:0000313" key="2">
    <source>
        <dbReference type="EMBL" id="KAF0041449.1"/>
    </source>
</evidence>
<dbReference type="AlphaFoldDB" id="A0A6A4T9B7"/>
<evidence type="ECO:0000256" key="1">
    <source>
        <dbReference type="SAM" id="MobiDB-lite"/>
    </source>
</evidence>
<accession>A0A6A4T9B7</accession>